<evidence type="ECO:0000313" key="6">
    <source>
        <dbReference type="EMBL" id="AKP68077.1"/>
    </source>
</evidence>
<feature type="domain" description="SprT-like" evidence="5">
    <location>
        <begin position="4"/>
        <end position="148"/>
    </location>
</feature>
<comment type="subcellular location">
    <subcellularLocation>
        <location evidence="4">Cytoplasm</location>
    </subcellularLocation>
</comment>
<dbReference type="GO" id="GO:0006950">
    <property type="term" value="P:response to stress"/>
    <property type="evidence" value="ECO:0007669"/>
    <property type="project" value="UniProtKB-ARBA"/>
</dbReference>
<evidence type="ECO:0000256" key="3">
    <source>
        <dbReference type="ARBA" id="ARBA00022833"/>
    </source>
</evidence>
<keyword evidence="7" id="KW-1185">Reference proteome</keyword>
<proteinExistence type="inferred from homology"/>
<sequence length="155" mass="18254">MTDQELTELVKKVSQENFGKPFIHKANFNSRLQTTGGRFHLRDRHIDINPKMYQIYGQDVLVGIIKHELCHYHLYNAGLPSQHRDREFKVLLQQVGGLRFAPSVKQISRHRRIHVYECTKCGTIYRRVRKLDTKRYVCGKCRGKLKFLNDIELSS</sequence>
<organism evidence="6 7">
    <name type="scientific">Companilactobacillus ginsenosidimutans</name>
    <dbReference type="NCBI Taxonomy" id="1007676"/>
    <lineage>
        <taxon>Bacteria</taxon>
        <taxon>Bacillati</taxon>
        <taxon>Bacillota</taxon>
        <taxon>Bacilli</taxon>
        <taxon>Lactobacillales</taxon>
        <taxon>Lactobacillaceae</taxon>
        <taxon>Companilactobacillus</taxon>
    </lineage>
</organism>
<comment type="cofactor">
    <cofactor evidence="4">
        <name>Zn(2+)</name>
        <dbReference type="ChEBI" id="CHEBI:29105"/>
    </cofactor>
    <text evidence="4">Binds 1 zinc ion.</text>
</comment>
<dbReference type="STRING" id="1007676.ABM34_11385"/>
<dbReference type="HAMAP" id="MF_00745">
    <property type="entry name" value="SprT_like"/>
    <property type="match status" value="1"/>
</dbReference>
<dbReference type="OrthoDB" id="9799909at2"/>
<reference evidence="7" key="1">
    <citation type="submission" date="2015-07" db="EMBL/GenBank/DDBJ databases">
        <title>Lactobacillus ginsenosidimutans/EMML 3141/ whole genome sequencing.</title>
        <authorList>
            <person name="Kim M.K."/>
            <person name="Im W.-T."/>
            <person name="Srinivasan S."/>
            <person name="Lee J.-J."/>
        </authorList>
    </citation>
    <scope>NUCLEOTIDE SEQUENCE [LARGE SCALE GENOMIC DNA]</scope>
    <source>
        <strain evidence="7">EMML 3041</strain>
    </source>
</reference>
<evidence type="ECO:0000256" key="1">
    <source>
        <dbReference type="ARBA" id="ARBA00022490"/>
    </source>
</evidence>
<dbReference type="GO" id="GO:0005737">
    <property type="term" value="C:cytoplasm"/>
    <property type="evidence" value="ECO:0007669"/>
    <property type="project" value="UniProtKB-SubCell"/>
</dbReference>
<evidence type="ECO:0000256" key="4">
    <source>
        <dbReference type="HAMAP-Rule" id="MF_00745"/>
    </source>
</evidence>
<dbReference type="SMART" id="SM00731">
    <property type="entry name" value="SprT"/>
    <property type="match status" value="1"/>
</dbReference>
<dbReference type="PATRIC" id="fig|1007676.4.peg.2303"/>
<dbReference type="NCBIfam" id="NF003339">
    <property type="entry name" value="PRK04351.1"/>
    <property type="match status" value="1"/>
</dbReference>
<keyword evidence="1 4" id="KW-0963">Cytoplasm</keyword>
<evidence type="ECO:0000256" key="2">
    <source>
        <dbReference type="ARBA" id="ARBA00022723"/>
    </source>
</evidence>
<gene>
    <name evidence="6" type="ORF">ABM34_11385</name>
</gene>
<dbReference type="Pfam" id="PF10263">
    <property type="entry name" value="SprT-like"/>
    <property type="match status" value="1"/>
</dbReference>
<keyword evidence="3 4" id="KW-0862">Zinc</keyword>
<dbReference type="Proteomes" id="UP000036106">
    <property type="component" value="Chromosome"/>
</dbReference>
<dbReference type="InterPro" id="IPR006640">
    <property type="entry name" value="SprT-like_domain"/>
</dbReference>
<comment type="similarity">
    <text evidence="4">Belongs to the SprT family.</text>
</comment>
<dbReference type="EMBL" id="CP012034">
    <property type="protein sequence ID" value="AKP68077.1"/>
    <property type="molecule type" value="Genomic_DNA"/>
</dbReference>
<evidence type="ECO:0000313" key="7">
    <source>
        <dbReference type="Proteomes" id="UP000036106"/>
    </source>
</evidence>
<dbReference type="InterPro" id="IPR023524">
    <property type="entry name" value="Uncharacterised_SprT-like"/>
</dbReference>
<protein>
    <recommendedName>
        <fullName evidence="4">Protein SprT-like</fullName>
    </recommendedName>
</protein>
<dbReference type="InterPro" id="IPR035240">
    <property type="entry name" value="SprT_Zn_ribbon"/>
</dbReference>
<accession>A0A0H4QJG4</accession>
<feature type="binding site" evidence="4">
    <location>
        <position position="71"/>
    </location>
    <ligand>
        <name>Zn(2+)</name>
        <dbReference type="ChEBI" id="CHEBI:29105"/>
    </ligand>
</feature>
<dbReference type="GO" id="GO:0008270">
    <property type="term" value="F:zinc ion binding"/>
    <property type="evidence" value="ECO:0007669"/>
    <property type="project" value="UniProtKB-UniRule"/>
</dbReference>
<evidence type="ECO:0000259" key="5">
    <source>
        <dbReference type="SMART" id="SM00731"/>
    </source>
</evidence>
<dbReference type="AlphaFoldDB" id="A0A0H4QJG4"/>
<keyword evidence="2 4" id="KW-0479">Metal-binding</keyword>
<name>A0A0H4QJG4_9LACO</name>
<dbReference type="Pfam" id="PF17283">
    <property type="entry name" value="Zn_ribbon_SprT"/>
    <property type="match status" value="1"/>
</dbReference>
<feature type="binding site" evidence="4">
    <location>
        <position position="67"/>
    </location>
    <ligand>
        <name>Zn(2+)</name>
        <dbReference type="ChEBI" id="CHEBI:29105"/>
    </ligand>
</feature>
<feature type="active site" evidence="4">
    <location>
        <position position="68"/>
    </location>
</feature>
<dbReference type="KEGG" id="lgn:ABM34_11385"/>
<dbReference type="RefSeq" id="WP_048705847.1">
    <property type="nucleotide sequence ID" value="NZ_CP012034.1"/>
</dbReference>